<evidence type="ECO:0008006" key="4">
    <source>
        <dbReference type="Google" id="ProtNLM"/>
    </source>
</evidence>
<protein>
    <recommendedName>
        <fullName evidence="4">MFS transporter</fullName>
    </recommendedName>
</protein>
<dbReference type="SUPFAM" id="SSF103473">
    <property type="entry name" value="MFS general substrate transporter"/>
    <property type="match status" value="1"/>
</dbReference>
<feature type="transmembrane region" description="Helical" evidence="1">
    <location>
        <begin position="40"/>
        <end position="60"/>
    </location>
</feature>
<keyword evidence="1" id="KW-0472">Membrane</keyword>
<feature type="transmembrane region" description="Helical" evidence="1">
    <location>
        <begin position="310"/>
        <end position="327"/>
    </location>
</feature>
<dbReference type="InterPro" id="IPR043745">
    <property type="entry name" value="DUF5690"/>
</dbReference>
<feature type="transmembrane region" description="Helical" evidence="1">
    <location>
        <begin position="72"/>
        <end position="90"/>
    </location>
</feature>
<sequence length="409" mass="46461">MATAVYLAVVVFCTYASIFAFRKPFTVATFDGLQFWGVSYQTLLIISQVVGYMLSKFYGIRFISELQRHGRWRTSVQIVGAAWISLLLFAVVPAPFGMLCFLVNGFTLGFMWGVVFSYVEGRRTTDFIGVVLAVSFIFAGGFTRSVGKWLMLDWNVSAYWMPFVTASVFAMPLILFYILLEKAKAPDADDEKERTVRKPMNNEERKLFLSQYKLGVVAFVIIYLLLTIMRDLRDNYMANMWNELGYAKNAAVFAKTETITSLVVLALIGTLVFVRKNIKAFRIIHWLLMLGFLLAGIASLLFRIDMLDGALWMQFTGLGLYIAYVLFNSVFFERLLATFSIAGNVGFLIYLADAWGYLGSISVMLSKELFKLQLNWVSFYSMLVIAFAVIGIVASFFSFSYFNNKYKKS</sequence>
<feature type="transmembrane region" description="Helical" evidence="1">
    <location>
        <begin position="127"/>
        <end position="147"/>
    </location>
</feature>
<comment type="caution">
    <text evidence="2">The sequence shown here is derived from an EMBL/GenBank/DDBJ whole genome shotgun (WGS) entry which is preliminary data.</text>
</comment>
<dbReference type="OrthoDB" id="182994at2"/>
<feature type="transmembrane region" description="Helical" evidence="1">
    <location>
        <begin position="159"/>
        <end position="180"/>
    </location>
</feature>
<dbReference type="EMBL" id="SDHW01000004">
    <property type="protein sequence ID" value="RXK59460.1"/>
    <property type="molecule type" value="Genomic_DNA"/>
</dbReference>
<dbReference type="Pfam" id="PF18943">
    <property type="entry name" value="DUF5690"/>
    <property type="match status" value="1"/>
</dbReference>
<feature type="transmembrane region" description="Helical" evidence="1">
    <location>
        <begin position="286"/>
        <end position="304"/>
    </location>
</feature>
<accession>A0A4Q1CH14</accession>
<feature type="transmembrane region" description="Helical" evidence="1">
    <location>
        <begin position="378"/>
        <end position="402"/>
    </location>
</feature>
<evidence type="ECO:0000256" key="1">
    <source>
        <dbReference type="SAM" id="Phobius"/>
    </source>
</evidence>
<keyword evidence="1" id="KW-0812">Transmembrane</keyword>
<feature type="transmembrane region" description="Helical" evidence="1">
    <location>
        <begin position="250"/>
        <end position="274"/>
    </location>
</feature>
<keyword evidence="3" id="KW-1185">Reference proteome</keyword>
<feature type="transmembrane region" description="Helical" evidence="1">
    <location>
        <begin position="96"/>
        <end position="115"/>
    </location>
</feature>
<gene>
    <name evidence="2" type="ORF">ESA94_14490</name>
</gene>
<evidence type="ECO:0000313" key="3">
    <source>
        <dbReference type="Proteomes" id="UP000290204"/>
    </source>
</evidence>
<proteinExistence type="predicted"/>
<feature type="transmembrane region" description="Helical" evidence="1">
    <location>
        <begin position="339"/>
        <end position="358"/>
    </location>
</feature>
<dbReference type="AlphaFoldDB" id="A0A4Q1CH14"/>
<reference evidence="2 3" key="1">
    <citation type="submission" date="2019-01" db="EMBL/GenBank/DDBJ databases">
        <title>Lacibacter sp. strain TTM-7.</title>
        <authorList>
            <person name="Chen W.-M."/>
        </authorList>
    </citation>
    <scope>NUCLEOTIDE SEQUENCE [LARGE SCALE GENOMIC DNA]</scope>
    <source>
        <strain evidence="2 3">TTM-7</strain>
    </source>
</reference>
<name>A0A4Q1CH14_9BACT</name>
<evidence type="ECO:0000313" key="2">
    <source>
        <dbReference type="EMBL" id="RXK59460.1"/>
    </source>
</evidence>
<keyword evidence="1" id="KW-1133">Transmembrane helix</keyword>
<dbReference type="Proteomes" id="UP000290204">
    <property type="component" value="Unassembled WGS sequence"/>
</dbReference>
<dbReference type="InterPro" id="IPR036259">
    <property type="entry name" value="MFS_trans_sf"/>
</dbReference>
<organism evidence="2 3">
    <name type="scientific">Lacibacter luteus</name>
    <dbReference type="NCBI Taxonomy" id="2508719"/>
    <lineage>
        <taxon>Bacteria</taxon>
        <taxon>Pseudomonadati</taxon>
        <taxon>Bacteroidota</taxon>
        <taxon>Chitinophagia</taxon>
        <taxon>Chitinophagales</taxon>
        <taxon>Chitinophagaceae</taxon>
        <taxon>Lacibacter</taxon>
    </lineage>
</organism>
<feature type="transmembrane region" description="Helical" evidence="1">
    <location>
        <begin position="207"/>
        <end position="230"/>
    </location>
</feature>